<dbReference type="Proteomes" id="UP001597641">
    <property type="component" value="Unassembled WGS sequence"/>
</dbReference>
<keyword evidence="1" id="KW-0732">Signal</keyword>
<organism evidence="3 4">
    <name type="scientific">Pontibacter toksunensis</name>
    <dbReference type="NCBI Taxonomy" id="1332631"/>
    <lineage>
        <taxon>Bacteria</taxon>
        <taxon>Pseudomonadati</taxon>
        <taxon>Bacteroidota</taxon>
        <taxon>Cytophagia</taxon>
        <taxon>Cytophagales</taxon>
        <taxon>Hymenobacteraceae</taxon>
        <taxon>Pontibacter</taxon>
    </lineage>
</organism>
<accession>A0ABW6BZC8</accession>
<evidence type="ECO:0000313" key="3">
    <source>
        <dbReference type="EMBL" id="MFD3002322.1"/>
    </source>
</evidence>
<dbReference type="NCBIfam" id="TIGR04131">
    <property type="entry name" value="Bac_Flav_CTERM"/>
    <property type="match status" value="1"/>
</dbReference>
<feature type="signal peptide" evidence="1">
    <location>
        <begin position="1"/>
        <end position="20"/>
    </location>
</feature>
<dbReference type="InterPro" id="IPR044023">
    <property type="entry name" value="Ig_7"/>
</dbReference>
<dbReference type="Pfam" id="PF19081">
    <property type="entry name" value="Ig_7"/>
    <property type="match status" value="1"/>
</dbReference>
<sequence length="1073" mass="116200">MILRLLLVFISLFLTLQANATHIVGGEFELKHLSNYSYGLTLNLYFDEINGTQQSRRIEPNIKASIFEKGTNRFIKEITMPFVNASLLNYSNIGCTTSGLKTSRIHYYDEITLLPAIYNHPAGYYVAVERCCRNKTTNNISSTFEAGTTFYMEIPPVVKNGVPFVNSTPTLTPPPSDYACQGELFSFDFSSTDADGDQLVYDMVSPLNGHSTSANANPSASSAPYPEIAWLPGYDKDNQIHGTPSLGIDRTTGWLTVRPKYAGLYVFAVRCQEFRNGVKIGEVRREFQLVVKVCRFNNEPVVTMKQVGSQSTFTDGQVLRIRPSDPRCIKILYTDPQASEPLTLEVTPVDFTNDNVFSLTGATSGVVNSPNGVKTLEATICFEQCLDTNGQPLLLDVVVSDDGDDGCGQPLTTTRRISVVVEPAEGNAPDISLSSPTKVFEVVKGDRISFDVTGTDADDEEVSISAAGRGFQLNAHNINFQARKNRGRASSPFTWHIDKEALKQSAFFVDFLVTSTTSCGDRLTKTETIEVRPLWVNDFASNTISADQTICAGEAPATLTGSLPTGGTGTYEYTWEMSTTGAQTGFALAPGPRNKEQHYAPPVLTTGPVWFRRKADSGANDELLSNAVQITVQSVIGNNTISRAQAICANTAPALLTGTEPTGGSGTYTYQWEFSTTGPSSGFKSVIGTGKGKEKDYQPGSLNQTTWYRRLVMSSPCPSVTSNAVEITVTPDISQNTIQGNQVICEGSIPGKLTSPVLTSSTDRFTYAWEYSTTGATAGFAPAPGLNTAPDYTPGQLGQSTWFRRIVRTAAASCQSTSNAVLVTIEALPAPPQVTDVTVCLGEPATLQVSSPAAGILYRWYDQASGGTFLKEGSTYKSAPLRATTDFYVQAVTRNGCASTSRTKVTATVRSFTVDAGQDVVIMEGQSAKLQATGGTTYSWSPATDMSDSTVPNPAVKPLKTTTYTVTATSEFGCVATDEVTVTVLPRIVPSNAITVNGDNINETWYIKNIELYPNCRVQIFTRWGNKIYESSGYHEPWNGTHNGMPLPMAAYYYIIELGMNEKPVSGSITIIK</sequence>
<reference evidence="4" key="1">
    <citation type="journal article" date="2019" name="Int. J. Syst. Evol. Microbiol.">
        <title>The Global Catalogue of Microorganisms (GCM) 10K type strain sequencing project: providing services to taxonomists for standard genome sequencing and annotation.</title>
        <authorList>
            <consortium name="The Broad Institute Genomics Platform"/>
            <consortium name="The Broad Institute Genome Sequencing Center for Infectious Disease"/>
            <person name="Wu L."/>
            <person name="Ma J."/>
        </authorList>
    </citation>
    <scope>NUCLEOTIDE SEQUENCE [LARGE SCALE GENOMIC DNA]</scope>
    <source>
        <strain evidence="4">KCTC 23984</strain>
    </source>
</reference>
<feature type="chain" id="PRO_5045930348" evidence="1">
    <location>
        <begin position="21"/>
        <end position="1073"/>
    </location>
</feature>
<dbReference type="RefSeq" id="WP_377487644.1">
    <property type="nucleotide sequence ID" value="NZ_JBHUOX010000015.1"/>
</dbReference>
<evidence type="ECO:0000259" key="2">
    <source>
        <dbReference type="Pfam" id="PF19081"/>
    </source>
</evidence>
<protein>
    <submittedName>
        <fullName evidence="3">Gliding motility-associated C-terminal domain-containing protein</fullName>
    </submittedName>
</protein>
<proteinExistence type="predicted"/>
<gene>
    <name evidence="3" type="ORF">ACFS7Z_18265</name>
</gene>
<evidence type="ECO:0000313" key="4">
    <source>
        <dbReference type="Proteomes" id="UP001597641"/>
    </source>
</evidence>
<dbReference type="InterPro" id="IPR026341">
    <property type="entry name" value="T9SS_type_B"/>
</dbReference>
<name>A0ABW6BZC8_9BACT</name>
<keyword evidence="4" id="KW-1185">Reference proteome</keyword>
<evidence type="ECO:0000256" key="1">
    <source>
        <dbReference type="SAM" id="SignalP"/>
    </source>
</evidence>
<comment type="caution">
    <text evidence="3">The sequence shown here is derived from an EMBL/GenBank/DDBJ whole genome shotgun (WGS) entry which is preliminary data.</text>
</comment>
<dbReference type="Pfam" id="PF13585">
    <property type="entry name" value="CHU_C"/>
    <property type="match status" value="1"/>
</dbReference>
<feature type="domain" description="Ig-like" evidence="2">
    <location>
        <begin position="829"/>
        <end position="909"/>
    </location>
</feature>
<dbReference type="EMBL" id="JBHUOX010000015">
    <property type="protein sequence ID" value="MFD3002322.1"/>
    <property type="molecule type" value="Genomic_DNA"/>
</dbReference>